<protein>
    <submittedName>
        <fullName evidence="3">Translocation protein TolB</fullName>
    </submittedName>
</protein>
<dbReference type="AlphaFoldDB" id="A0A3D3R2L6"/>
<evidence type="ECO:0000256" key="2">
    <source>
        <dbReference type="SAM" id="SignalP"/>
    </source>
</evidence>
<dbReference type="InterPro" id="IPR011659">
    <property type="entry name" value="WD40"/>
</dbReference>
<reference evidence="3 4" key="1">
    <citation type="journal article" date="2018" name="Nat. Biotechnol.">
        <title>A standardized bacterial taxonomy based on genome phylogeny substantially revises the tree of life.</title>
        <authorList>
            <person name="Parks D.H."/>
            <person name="Chuvochina M."/>
            <person name="Waite D.W."/>
            <person name="Rinke C."/>
            <person name="Skarshewski A."/>
            <person name="Chaumeil P.A."/>
            <person name="Hugenholtz P."/>
        </authorList>
    </citation>
    <scope>NUCLEOTIDE SEQUENCE [LARGE SCALE GENOMIC DNA]</scope>
    <source>
        <strain evidence="3">UBA9375</strain>
    </source>
</reference>
<dbReference type="PANTHER" id="PTHR36842">
    <property type="entry name" value="PROTEIN TOLB HOMOLOG"/>
    <property type="match status" value="1"/>
</dbReference>
<dbReference type="Pfam" id="PF07676">
    <property type="entry name" value="PD40"/>
    <property type="match status" value="3"/>
</dbReference>
<evidence type="ECO:0000313" key="4">
    <source>
        <dbReference type="Proteomes" id="UP000263642"/>
    </source>
</evidence>
<evidence type="ECO:0000313" key="3">
    <source>
        <dbReference type="EMBL" id="HCO23045.1"/>
    </source>
</evidence>
<feature type="signal peptide" evidence="2">
    <location>
        <begin position="1"/>
        <end position="27"/>
    </location>
</feature>
<comment type="caution">
    <text evidence="3">The sequence shown here is derived from an EMBL/GenBank/DDBJ whole genome shotgun (WGS) entry which is preliminary data.</text>
</comment>
<organism evidence="3 4">
    <name type="scientific">Gimesia maris</name>
    <dbReference type="NCBI Taxonomy" id="122"/>
    <lineage>
        <taxon>Bacteria</taxon>
        <taxon>Pseudomonadati</taxon>
        <taxon>Planctomycetota</taxon>
        <taxon>Planctomycetia</taxon>
        <taxon>Planctomycetales</taxon>
        <taxon>Planctomycetaceae</taxon>
        <taxon>Gimesia</taxon>
    </lineage>
</organism>
<feature type="chain" id="PRO_5017628101" evidence="2">
    <location>
        <begin position="28"/>
        <end position="310"/>
    </location>
</feature>
<dbReference type="Gene3D" id="2.120.10.30">
    <property type="entry name" value="TolB, C-terminal domain"/>
    <property type="match status" value="1"/>
</dbReference>
<dbReference type="EMBL" id="DQAY01000051">
    <property type="protein sequence ID" value="HCO23045.1"/>
    <property type="molecule type" value="Genomic_DNA"/>
</dbReference>
<name>A0A3D3R2L6_9PLAN</name>
<comment type="similarity">
    <text evidence="1">Belongs to the TolB family.</text>
</comment>
<dbReference type="SUPFAM" id="SSF82171">
    <property type="entry name" value="DPP6 N-terminal domain-like"/>
    <property type="match status" value="1"/>
</dbReference>
<evidence type="ECO:0000256" key="1">
    <source>
        <dbReference type="ARBA" id="ARBA00009820"/>
    </source>
</evidence>
<dbReference type="Proteomes" id="UP000263642">
    <property type="component" value="Unassembled WGS sequence"/>
</dbReference>
<dbReference type="InterPro" id="IPR011042">
    <property type="entry name" value="6-blade_b-propeller_TolB-like"/>
</dbReference>
<gene>
    <name evidence="3" type="ORF">DIT97_08295</name>
</gene>
<accession>A0A3D3R2L6</accession>
<sequence length="310" mass="33750">MSCLRIVSFTLLVTLLSVVPGSLPVTAEESDTESIRDRFYQAPAEGGDAALFLVPGDYDTAGSPSFSADGQKLLFDGWKSQAGETSIQAKIIVVNADGSNLKVLGPGRMPSWSPGGNRIAFSQHAPYGVAVMHADGSHRTLIDEGGWGAQWSPDGRKLAYSFPVNGRGNIRIYDLIEGTKTDLFPAGESPYTSVYWNMAWSPDSQWLCFKGCKAEDRSFDVATINIAGKQAGYKVHYHHETAPYADFAWHPVGEVIVFCPQTKPRQLLQFNPADANAPEPVDINFEGYLNGDVSFTPDGGQLLFNLKHTK</sequence>
<proteinExistence type="inferred from homology"/>
<keyword evidence="2" id="KW-0732">Signal</keyword>